<sequence>MTLTVQELTAKLEQFQDSATVQVEDTDGIYYHAIEVKEENGHAILVIKSEDESDEGDE</sequence>
<name>A0ABR8FHX6_9NOST</name>
<gene>
    <name evidence="1" type="ORF">H6G59_17750</name>
</gene>
<dbReference type="EMBL" id="JACJST010000017">
    <property type="protein sequence ID" value="MBD2569704.1"/>
    <property type="molecule type" value="Genomic_DNA"/>
</dbReference>
<accession>A0ABR8FHX6</accession>
<organism evidence="1 2">
    <name type="scientific">Anabaena lutea FACHB-196</name>
    <dbReference type="NCBI Taxonomy" id="2692881"/>
    <lineage>
        <taxon>Bacteria</taxon>
        <taxon>Bacillati</taxon>
        <taxon>Cyanobacteriota</taxon>
        <taxon>Cyanophyceae</taxon>
        <taxon>Nostocales</taxon>
        <taxon>Nostocaceae</taxon>
        <taxon>Anabaena</taxon>
    </lineage>
</organism>
<proteinExistence type="predicted"/>
<dbReference type="Proteomes" id="UP000640531">
    <property type="component" value="Unassembled WGS sequence"/>
</dbReference>
<keyword evidence="2" id="KW-1185">Reference proteome</keyword>
<evidence type="ECO:0000313" key="1">
    <source>
        <dbReference type="EMBL" id="MBD2569704.1"/>
    </source>
</evidence>
<reference evidence="1 2" key="1">
    <citation type="journal article" date="2020" name="ISME J.">
        <title>Comparative genomics reveals insights into cyanobacterial evolution and habitat adaptation.</title>
        <authorList>
            <person name="Chen M.Y."/>
            <person name="Teng W.K."/>
            <person name="Zhao L."/>
            <person name="Hu C.X."/>
            <person name="Zhou Y.K."/>
            <person name="Han B.P."/>
            <person name="Song L.R."/>
            <person name="Shu W.S."/>
        </authorList>
    </citation>
    <scope>NUCLEOTIDE SEQUENCE [LARGE SCALE GENOMIC DNA]</scope>
    <source>
        <strain evidence="1 2">FACHB-196</strain>
    </source>
</reference>
<comment type="caution">
    <text evidence="1">The sequence shown here is derived from an EMBL/GenBank/DDBJ whole genome shotgun (WGS) entry which is preliminary data.</text>
</comment>
<evidence type="ECO:0000313" key="2">
    <source>
        <dbReference type="Proteomes" id="UP000640531"/>
    </source>
</evidence>
<dbReference type="RefSeq" id="WP_190716740.1">
    <property type="nucleotide sequence ID" value="NZ_JACJST010000017.1"/>
</dbReference>
<protein>
    <submittedName>
        <fullName evidence="1">Uncharacterized protein</fullName>
    </submittedName>
</protein>